<evidence type="ECO:0000256" key="3">
    <source>
        <dbReference type="ARBA" id="ARBA00022737"/>
    </source>
</evidence>
<organism evidence="8 9">
    <name type="scientific">Xenoophorus captivus</name>
    <dbReference type="NCBI Taxonomy" id="1517983"/>
    <lineage>
        <taxon>Eukaryota</taxon>
        <taxon>Metazoa</taxon>
        <taxon>Chordata</taxon>
        <taxon>Craniata</taxon>
        <taxon>Vertebrata</taxon>
        <taxon>Euteleostomi</taxon>
        <taxon>Actinopterygii</taxon>
        <taxon>Neopterygii</taxon>
        <taxon>Teleostei</taxon>
        <taxon>Neoteleostei</taxon>
        <taxon>Acanthomorphata</taxon>
        <taxon>Ovalentaria</taxon>
        <taxon>Atherinomorphae</taxon>
        <taxon>Cyprinodontiformes</taxon>
        <taxon>Goodeidae</taxon>
        <taxon>Xenoophorus</taxon>
    </lineage>
</organism>
<keyword evidence="9" id="KW-1185">Reference proteome</keyword>
<evidence type="ECO:0000313" key="9">
    <source>
        <dbReference type="Proteomes" id="UP001434883"/>
    </source>
</evidence>
<dbReference type="PANTHER" id="PTHR24027:SF80">
    <property type="entry name" value="CADHERIN-13"/>
    <property type="match status" value="1"/>
</dbReference>
<evidence type="ECO:0000256" key="6">
    <source>
        <dbReference type="PROSITE-ProRule" id="PRU00043"/>
    </source>
</evidence>
<evidence type="ECO:0000313" key="8">
    <source>
        <dbReference type="EMBL" id="MEQ2218441.1"/>
    </source>
</evidence>
<dbReference type="Gene3D" id="2.60.40.60">
    <property type="entry name" value="Cadherins"/>
    <property type="match status" value="1"/>
</dbReference>
<dbReference type="EMBL" id="JAHRIN010076957">
    <property type="protein sequence ID" value="MEQ2218441.1"/>
    <property type="molecule type" value="Genomic_DNA"/>
</dbReference>
<evidence type="ECO:0000256" key="5">
    <source>
        <dbReference type="ARBA" id="ARBA00023136"/>
    </source>
</evidence>
<comment type="subcellular location">
    <subcellularLocation>
        <location evidence="1">Membrane</location>
    </subcellularLocation>
</comment>
<dbReference type="SUPFAM" id="SSF49313">
    <property type="entry name" value="Cadherin-like"/>
    <property type="match status" value="2"/>
</dbReference>
<evidence type="ECO:0000256" key="4">
    <source>
        <dbReference type="ARBA" id="ARBA00022837"/>
    </source>
</evidence>
<dbReference type="PROSITE" id="PS50268">
    <property type="entry name" value="CADHERIN_2"/>
    <property type="match status" value="1"/>
</dbReference>
<dbReference type="Proteomes" id="UP001434883">
    <property type="component" value="Unassembled WGS sequence"/>
</dbReference>
<keyword evidence="2" id="KW-0165">Cleavage on pair of basic residues</keyword>
<sequence length="115" mass="12670">MYSIISGDPTQRFEIQTNPDNNEGMLSVVKPLDYETTALHTLLIRVENEDPLVPEVGYGPSSTATVHVTVEDINEGPVFFPDPLIVTRMENILVGSFVASLNATDPDILEIQSIR</sequence>
<dbReference type="PANTHER" id="PTHR24027">
    <property type="entry name" value="CADHERIN-23"/>
    <property type="match status" value="1"/>
</dbReference>
<evidence type="ECO:0000259" key="7">
    <source>
        <dbReference type="PROSITE" id="PS50268"/>
    </source>
</evidence>
<gene>
    <name evidence="8" type="primary">CDH13_1</name>
    <name evidence="8" type="ORF">XENOCAPTIV_003261</name>
</gene>
<evidence type="ECO:0000256" key="1">
    <source>
        <dbReference type="ARBA" id="ARBA00004370"/>
    </source>
</evidence>
<evidence type="ECO:0000256" key="2">
    <source>
        <dbReference type="ARBA" id="ARBA00022685"/>
    </source>
</evidence>
<accession>A0ABV0SE65</accession>
<dbReference type="InterPro" id="IPR015919">
    <property type="entry name" value="Cadherin-like_sf"/>
</dbReference>
<dbReference type="CDD" id="cd11304">
    <property type="entry name" value="Cadherin_repeat"/>
    <property type="match status" value="1"/>
</dbReference>
<reference evidence="8 9" key="1">
    <citation type="submission" date="2021-06" db="EMBL/GenBank/DDBJ databases">
        <authorList>
            <person name="Palmer J.M."/>
        </authorList>
    </citation>
    <scope>NUCLEOTIDE SEQUENCE [LARGE SCALE GENOMIC DNA]</scope>
    <source>
        <strain evidence="8 9">XC_2019</strain>
        <tissue evidence="8">Muscle</tissue>
    </source>
</reference>
<keyword evidence="4 6" id="KW-0106">Calcium</keyword>
<feature type="domain" description="Cadherin" evidence="7">
    <location>
        <begin position="2"/>
        <end position="79"/>
    </location>
</feature>
<dbReference type="PRINTS" id="PR00205">
    <property type="entry name" value="CADHERIN"/>
</dbReference>
<dbReference type="Pfam" id="PF00028">
    <property type="entry name" value="Cadherin"/>
    <property type="match status" value="1"/>
</dbReference>
<protein>
    <submittedName>
        <fullName evidence="8">Cadherin-13</fullName>
    </submittedName>
</protein>
<keyword evidence="5" id="KW-0472">Membrane</keyword>
<name>A0ABV0SE65_9TELE</name>
<dbReference type="SMART" id="SM00112">
    <property type="entry name" value="CA"/>
    <property type="match status" value="1"/>
</dbReference>
<dbReference type="InterPro" id="IPR002126">
    <property type="entry name" value="Cadherin-like_dom"/>
</dbReference>
<dbReference type="InterPro" id="IPR039808">
    <property type="entry name" value="Cadherin"/>
</dbReference>
<proteinExistence type="predicted"/>
<comment type="caution">
    <text evidence="8">The sequence shown here is derived from an EMBL/GenBank/DDBJ whole genome shotgun (WGS) entry which is preliminary data.</text>
</comment>
<keyword evidence="3" id="KW-0677">Repeat</keyword>